<reference evidence="2 3" key="1">
    <citation type="submission" date="2016-11" db="EMBL/GenBank/DDBJ databases">
        <authorList>
            <person name="Jaros S."/>
            <person name="Januszkiewicz K."/>
            <person name="Wedrychowicz H."/>
        </authorList>
    </citation>
    <scope>NUCLEOTIDE SEQUENCE [LARGE SCALE GENOMIC DNA]</scope>
    <source>
        <strain evidence="2 3">DSM 12906</strain>
    </source>
</reference>
<evidence type="ECO:0000313" key="3">
    <source>
        <dbReference type="Proteomes" id="UP000184512"/>
    </source>
</evidence>
<dbReference type="Proteomes" id="UP000184512">
    <property type="component" value="Unassembled WGS sequence"/>
</dbReference>
<gene>
    <name evidence="2" type="ORF">SAMN02745244_02084</name>
</gene>
<dbReference type="EMBL" id="FQZG01000035">
    <property type="protein sequence ID" value="SHJ26405.1"/>
    <property type="molecule type" value="Genomic_DNA"/>
</dbReference>
<dbReference type="STRING" id="1123357.SAMN02745244_02084"/>
<sequence>MTAITQERPGWGPEAAHKSFAGDTHSLRDNGAVRLAPAVVDSVSQFAVRMFEDAIADALPCIWDKRAEDLENARPKPGDFHGQATREDLAERYARLTEQAAACREHAELLRRYPNAIGEDLAALVVAIIGGDPR</sequence>
<accession>A0A1M6HW04</accession>
<keyword evidence="3" id="KW-1185">Reference proteome</keyword>
<evidence type="ECO:0000256" key="1">
    <source>
        <dbReference type="SAM" id="MobiDB-lite"/>
    </source>
</evidence>
<feature type="region of interest" description="Disordered" evidence="1">
    <location>
        <begin position="1"/>
        <end position="23"/>
    </location>
</feature>
<evidence type="ECO:0000313" key="2">
    <source>
        <dbReference type="EMBL" id="SHJ26405.1"/>
    </source>
</evidence>
<organism evidence="2 3">
    <name type="scientific">Tessaracoccus bendigoensis DSM 12906</name>
    <dbReference type="NCBI Taxonomy" id="1123357"/>
    <lineage>
        <taxon>Bacteria</taxon>
        <taxon>Bacillati</taxon>
        <taxon>Actinomycetota</taxon>
        <taxon>Actinomycetes</taxon>
        <taxon>Propionibacteriales</taxon>
        <taxon>Propionibacteriaceae</taxon>
        <taxon>Tessaracoccus</taxon>
    </lineage>
</organism>
<name>A0A1M6HW04_9ACTN</name>
<proteinExistence type="predicted"/>
<protein>
    <submittedName>
        <fullName evidence="2">Uncharacterized protein</fullName>
    </submittedName>
</protein>
<dbReference type="AlphaFoldDB" id="A0A1M6HW04"/>